<evidence type="ECO:0000313" key="3">
    <source>
        <dbReference type="Proteomes" id="UP001476798"/>
    </source>
</evidence>
<dbReference type="InterPro" id="IPR026983">
    <property type="entry name" value="DHC"/>
</dbReference>
<comment type="caution">
    <text evidence="2">The sequence shown here is derived from an EMBL/GenBank/DDBJ whole genome shotgun (WGS) entry which is preliminary data.</text>
</comment>
<protein>
    <recommendedName>
        <fullName evidence="1">Dynein heavy chain tail domain-containing protein</fullName>
    </recommendedName>
</protein>
<gene>
    <name evidence="2" type="ORF">GOODEAATRI_027550</name>
</gene>
<name>A0ABV0N4S6_9TELE</name>
<dbReference type="EMBL" id="JAHRIO010023616">
    <property type="protein sequence ID" value="MEQ2166397.1"/>
    <property type="molecule type" value="Genomic_DNA"/>
</dbReference>
<dbReference type="PANTHER" id="PTHR46532">
    <property type="entry name" value="MALE FERTILITY FACTOR KL5"/>
    <property type="match status" value="1"/>
</dbReference>
<dbReference type="Pfam" id="PF08385">
    <property type="entry name" value="DHC_N1"/>
    <property type="match status" value="1"/>
</dbReference>
<feature type="domain" description="Dynein heavy chain tail" evidence="1">
    <location>
        <begin position="193"/>
        <end position="351"/>
    </location>
</feature>
<organism evidence="2 3">
    <name type="scientific">Goodea atripinnis</name>
    <dbReference type="NCBI Taxonomy" id="208336"/>
    <lineage>
        <taxon>Eukaryota</taxon>
        <taxon>Metazoa</taxon>
        <taxon>Chordata</taxon>
        <taxon>Craniata</taxon>
        <taxon>Vertebrata</taxon>
        <taxon>Euteleostomi</taxon>
        <taxon>Actinopterygii</taxon>
        <taxon>Neopterygii</taxon>
        <taxon>Teleostei</taxon>
        <taxon>Neoteleostei</taxon>
        <taxon>Acanthomorphata</taxon>
        <taxon>Ovalentaria</taxon>
        <taxon>Atherinomorphae</taxon>
        <taxon>Cyprinodontiformes</taxon>
        <taxon>Goodeidae</taxon>
        <taxon>Goodea</taxon>
    </lineage>
</organism>
<accession>A0ABV0N4S6</accession>
<dbReference type="InterPro" id="IPR013594">
    <property type="entry name" value="Dynein_heavy_tail"/>
</dbReference>
<evidence type="ECO:0000313" key="2">
    <source>
        <dbReference type="EMBL" id="MEQ2166397.1"/>
    </source>
</evidence>
<keyword evidence="3" id="KW-1185">Reference proteome</keyword>
<dbReference type="Proteomes" id="UP001476798">
    <property type="component" value="Unassembled WGS sequence"/>
</dbReference>
<dbReference type="PANTHER" id="PTHR46532:SF11">
    <property type="entry name" value="DYNEIN AXONEMAL HEAVY CHAIN 12"/>
    <property type="match status" value="1"/>
</dbReference>
<reference evidence="2 3" key="1">
    <citation type="submission" date="2021-06" db="EMBL/GenBank/DDBJ databases">
        <authorList>
            <person name="Palmer J.M."/>
        </authorList>
    </citation>
    <scope>NUCLEOTIDE SEQUENCE [LARGE SCALE GENOMIC DNA]</scope>
    <source>
        <strain evidence="2 3">GA_2019</strain>
        <tissue evidence="2">Muscle</tissue>
    </source>
</reference>
<evidence type="ECO:0000259" key="1">
    <source>
        <dbReference type="Pfam" id="PF08385"/>
    </source>
</evidence>
<feature type="non-terminal residue" evidence="2">
    <location>
        <position position="351"/>
    </location>
</feature>
<sequence length="351" mass="39439">MEESPTSEDKRLDFIADCVLRTLKLKPDRWEKCLSDEDNRQVLQDFLDTAEQRTLVVSMTAAGLLEPTTSFTASPKNQAVYFMKRDKAALIPKSIKESLVYGDLSSAPLDQFSALVGEVVAPLLSNKKNHIKWPQVVSQDIRHHIHSLKTSVLVVSGQVQGKTLLPLPAGSEKVEQRALEADKSGGTVDKGIIHSLESTVIEWSHQISTVLKKDSSEAVMEGKNPTPHTELLLWKNRYADLECIHSQLNSCKVKKMEVLLEAVESSYYPAFINMQRDILAALEEAKDICIYLTPLQCLLEELETMDFPDVKGQIQAFMHTVCLVWVNSRHYNTPGRLVVLLQETCNLLIQQ</sequence>
<proteinExistence type="predicted"/>